<dbReference type="AlphaFoldDB" id="W0UYD2"/>
<dbReference type="EMBL" id="HG322949">
    <property type="protein sequence ID" value="CDG81564.1"/>
    <property type="molecule type" value="Genomic_DNA"/>
</dbReference>
<evidence type="ECO:0000313" key="1">
    <source>
        <dbReference type="EMBL" id="CDG81564.1"/>
    </source>
</evidence>
<proteinExistence type="predicted"/>
<gene>
    <name evidence="1" type="ORF">GJA_908</name>
</gene>
<name>W0UYD2_9BURK</name>
<dbReference type="KEGG" id="jag:GJA_908"/>
<dbReference type="Proteomes" id="UP000027604">
    <property type="component" value="Chromosome I"/>
</dbReference>
<accession>W0UYD2</accession>
<protein>
    <submittedName>
        <fullName evidence="1">ISxcd1 transposase domain protein</fullName>
    </submittedName>
</protein>
<reference evidence="1 2" key="1">
    <citation type="journal article" date="2015" name="Genome Announc.">
        <title>Genome Sequence of Mushroom Soft-Rot Pathogen Janthinobacterium agaricidamnosum.</title>
        <authorList>
            <person name="Graupner K."/>
            <person name="Lackner G."/>
            <person name="Hertweck C."/>
        </authorList>
    </citation>
    <scope>NUCLEOTIDE SEQUENCE [LARGE SCALE GENOMIC DNA]</scope>
    <source>
        <strain evidence="2">NBRC 102515 / DSM 9628</strain>
    </source>
</reference>
<sequence length="57" mass="6389">MINDTWSMDFMHEQLLDGGNIRWFNVIDDGNRDGLVSGAIADCLPKSVIPSLDRPIE</sequence>
<dbReference type="HOGENOM" id="CLU_2990611_0_0_4"/>
<evidence type="ECO:0000313" key="2">
    <source>
        <dbReference type="Proteomes" id="UP000027604"/>
    </source>
</evidence>
<organism evidence="1 2">
    <name type="scientific">Janthinobacterium agaricidamnosum NBRC 102515 = DSM 9628</name>
    <dbReference type="NCBI Taxonomy" id="1349767"/>
    <lineage>
        <taxon>Bacteria</taxon>
        <taxon>Pseudomonadati</taxon>
        <taxon>Pseudomonadota</taxon>
        <taxon>Betaproteobacteria</taxon>
        <taxon>Burkholderiales</taxon>
        <taxon>Oxalobacteraceae</taxon>
        <taxon>Janthinobacterium</taxon>
    </lineage>
</organism>
<keyword evidence="2" id="KW-1185">Reference proteome</keyword>
<dbReference type="STRING" id="1349767.GJA_908"/>